<dbReference type="NCBIfam" id="TIGR02569">
    <property type="entry name" value="TIGR02569_actnb"/>
    <property type="match status" value="1"/>
</dbReference>
<name>A0A5B8JDA9_9ACTN</name>
<accession>A0A5B8JDA9</accession>
<dbReference type="InterPro" id="IPR013402">
    <property type="entry name" value="CHP02569"/>
</dbReference>
<evidence type="ECO:0000313" key="2">
    <source>
        <dbReference type="EMBL" id="QDY79765.1"/>
    </source>
</evidence>
<evidence type="ECO:0000313" key="3">
    <source>
        <dbReference type="Proteomes" id="UP000320580"/>
    </source>
</evidence>
<dbReference type="KEGG" id="sqz:FQU76_28165"/>
<keyword evidence="3" id="KW-1185">Reference proteome</keyword>
<gene>
    <name evidence="2" type="ORF">FQU76_28165</name>
</gene>
<proteinExistence type="predicted"/>
<protein>
    <submittedName>
        <fullName evidence="2">TIGR02569 family protein</fullName>
    </submittedName>
</protein>
<dbReference type="AlphaFoldDB" id="A0A5B8JDA9"/>
<evidence type="ECO:0000256" key="1">
    <source>
        <dbReference type="SAM" id="MobiDB-lite"/>
    </source>
</evidence>
<dbReference type="OrthoDB" id="4427130at2"/>
<dbReference type="InterPro" id="IPR011009">
    <property type="entry name" value="Kinase-like_dom_sf"/>
</dbReference>
<reference evidence="2 3" key="1">
    <citation type="submission" date="2019-07" db="EMBL/GenBank/DDBJ databases">
        <authorList>
            <person name="Zhu P."/>
        </authorList>
    </citation>
    <scope>NUCLEOTIDE SEQUENCE [LARGE SCALE GENOMIC DNA]</scope>
    <source>
        <strain evidence="2 3">SSL-25</strain>
    </source>
</reference>
<feature type="compositionally biased region" description="Low complexity" evidence="1">
    <location>
        <begin position="1"/>
        <end position="17"/>
    </location>
</feature>
<dbReference type="SUPFAM" id="SSF56112">
    <property type="entry name" value="Protein kinase-like (PK-like)"/>
    <property type="match status" value="1"/>
</dbReference>
<feature type="region of interest" description="Disordered" evidence="1">
    <location>
        <begin position="1"/>
        <end position="21"/>
    </location>
</feature>
<dbReference type="EMBL" id="CP042266">
    <property type="protein sequence ID" value="QDY79765.1"/>
    <property type="molecule type" value="Genomic_DNA"/>
</dbReference>
<dbReference type="Proteomes" id="UP000320580">
    <property type="component" value="Chromosome"/>
</dbReference>
<organism evidence="2 3">
    <name type="scientific">Streptomyces qinzhouensis</name>
    <dbReference type="NCBI Taxonomy" id="2599401"/>
    <lineage>
        <taxon>Bacteria</taxon>
        <taxon>Bacillati</taxon>
        <taxon>Actinomycetota</taxon>
        <taxon>Actinomycetes</taxon>
        <taxon>Kitasatosporales</taxon>
        <taxon>Streptomycetaceae</taxon>
        <taxon>Streptomyces</taxon>
    </lineage>
</organism>
<sequence>MISAAAALRTASSTSDRSPWRKSSIICPAKHGCAGFRSAAGVPAPGVHHVPVKCSPYAANRPLRCGDMDHISAPPAAVLTAFGAAAPVVPLPGGQGTARRCGALVLKPVAFTAETRWRAGVLCHLVDGDGFRVARPVSAADGAWSAGGWEAWRWLPGAADPYRPDEVIRAGAAFHAAVAGLPRPRFLAVRNDPWARAERLAFGDTDTDTDTDADSDGAAGIVGESGSALLKPLLAARRPVTTPAQLVHGDLLGNVLFAPDAPPAIIDWAVYWRPAAWAAAVVAVDAVCWWEEGAPLLERWSGLPEWRQMLLRALVFRIAAHTEPLTGAQESAYARTAELVLGTADGPGAGRSG</sequence>